<protein>
    <submittedName>
        <fullName evidence="2">Cation efflux system protein CusF</fullName>
    </submittedName>
</protein>
<keyword evidence="3" id="KW-1185">Reference proteome</keyword>
<dbReference type="InterPro" id="IPR021647">
    <property type="entry name" value="CusF_Ec"/>
</dbReference>
<feature type="chain" id="PRO_5018125546" evidence="1">
    <location>
        <begin position="25"/>
        <end position="98"/>
    </location>
</feature>
<proteinExistence type="predicted"/>
<sequence length="98" mass="10475">MKRIFTLLLAAAAGLVFTAGAVLAQTLNAEGEVRRVDAANGKITLKHGPIANLKLPAMTLVFRVSDPAMLSRVKPGDTVRFAAEQVDNQYTITAIEPK</sequence>
<evidence type="ECO:0000256" key="1">
    <source>
        <dbReference type="SAM" id="SignalP"/>
    </source>
</evidence>
<dbReference type="Proteomes" id="UP000277294">
    <property type="component" value="Unassembled WGS sequence"/>
</dbReference>
<keyword evidence="1" id="KW-0732">Signal</keyword>
<name>A0A3P4B4D6_9BURK</name>
<organism evidence="2 3">
    <name type="scientific">Pigmentiphaga humi</name>
    <dbReference type="NCBI Taxonomy" id="2478468"/>
    <lineage>
        <taxon>Bacteria</taxon>
        <taxon>Pseudomonadati</taxon>
        <taxon>Pseudomonadota</taxon>
        <taxon>Betaproteobacteria</taxon>
        <taxon>Burkholderiales</taxon>
        <taxon>Alcaligenaceae</taxon>
        <taxon>Pigmentiphaga</taxon>
    </lineage>
</organism>
<feature type="signal peptide" evidence="1">
    <location>
        <begin position="1"/>
        <end position="24"/>
    </location>
</feature>
<dbReference type="InterPro" id="IPR042230">
    <property type="entry name" value="CusF_sf"/>
</dbReference>
<dbReference type="RefSeq" id="WP_124080016.1">
    <property type="nucleotide sequence ID" value="NZ_UWPJ01000020.1"/>
</dbReference>
<accession>A0A3P4B4D6</accession>
<dbReference type="EMBL" id="UWPJ01000020">
    <property type="protein sequence ID" value="VCU70498.1"/>
    <property type="molecule type" value="Genomic_DNA"/>
</dbReference>
<dbReference type="OrthoDB" id="9180744at2"/>
<dbReference type="AlphaFoldDB" id="A0A3P4B4D6"/>
<gene>
    <name evidence="2" type="primary">cusF</name>
    <name evidence="2" type="ORF">PIGHUM_02570</name>
</gene>
<dbReference type="Pfam" id="PF11604">
    <property type="entry name" value="CusF_Ec"/>
    <property type="match status" value="1"/>
</dbReference>
<reference evidence="2 3" key="1">
    <citation type="submission" date="2018-10" db="EMBL/GenBank/DDBJ databases">
        <authorList>
            <person name="Criscuolo A."/>
        </authorList>
    </citation>
    <scope>NUCLEOTIDE SEQUENCE [LARGE SCALE GENOMIC DNA]</scope>
    <source>
        <strain evidence="2">DnA1</strain>
    </source>
</reference>
<dbReference type="Gene3D" id="2.40.50.320">
    <property type="entry name" value="Copper binding periplasmic protein CusF"/>
    <property type="match status" value="1"/>
</dbReference>
<evidence type="ECO:0000313" key="3">
    <source>
        <dbReference type="Proteomes" id="UP000277294"/>
    </source>
</evidence>
<evidence type="ECO:0000313" key="2">
    <source>
        <dbReference type="EMBL" id="VCU70498.1"/>
    </source>
</evidence>